<proteinExistence type="predicted"/>
<accession>A0A645E5P2</accession>
<evidence type="ECO:0000256" key="1">
    <source>
        <dbReference type="SAM" id="Coils"/>
    </source>
</evidence>
<organism evidence="3">
    <name type="scientific">bioreactor metagenome</name>
    <dbReference type="NCBI Taxonomy" id="1076179"/>
    <lineage>
        <taxon>unclassified sequences</taxon>
        <taxon>metagenomes</taxon>
        <taxon>ecological metagenomes</taxon>
    </lineage>
</organism>
<reference evidence="3" key="1">
    <citation type="submission" date="2019-08" db="EMBL/GenBank/DDBJ databases">
        <authorList>
            <person name="Kucharzyk K."/>
            <person name="Murdoch R.W."/>
            <person name="Higgins S."/>
            <person name="Loffler F."/>
        </authorList>
    </citation>
    <scope>NUCLEOTIDE SEQUENCE</scope>
</reference>
<dbReference type="AlphaFoldDB" id="A0A645E5P2"/>
<feature type="transmembrane region" description="Helical" evidence="2">
    <location>
        <begin position="16"/>
        <end position="37"/>
    </location>
</feature>
<dbReference type="InterPro" id="IPR007060">
    <property type="entry name" value="FtsL/DivIC"/>
</dbReference>
<dbReference type="EMBL" id="VSSQ01043049">
    <property type="protein sequence ID" value="MPM96698.1"/>
    <property type="molecule type" value="Genomic_DNA"/>
</dbReference>
<evidence type="ECO:0000256" key="2">
    <source>
        <dbReference type="SAM" id="Phobius"/>
    </source>
</evidence>
<evidence type="ECO:0000313" key="3">
    <source>
        <dbReference type="EMBL" id="MPM96698.1"/>
    </source>
</evidence>
<feature type="coiled-coil region" evidence="1">
    <location>
        <begin position="34"/>
        <end position="68"/>
    </location>
</feature>
<keyword evidence="2" id="KW-0472">Membrane</keyword>
<keyword evidence="2" id="KW-0812">Transmembrane</keyword>
<gene>
    <name evidence="3" type="ORF">SDC9_143863</name>
</gene>
<sequence length="118" mass="13440">MARSRFYKLRYKQVPGIVLVTALFIIVAVFTVINSNLSSELNRLREMVQEGNRLVAGKQREVARLTNEVQLSGTDEFIANEARTKYRYLADGEIRFVITNPEVLWGEEGLPTQAPEKP</sequence>
<dbReference type="Pfam" id="PF04977">
    <property type="entry name" value="DivIC"/>
    <property type="match status" value="1"/>
</dbReference>
<name>A0A645E5P2_9ZZZZ</name>
<keyword evidence="1" id="KW-0175">Coiled coil</keyword>
<comment type="caution">
    <text evidence="3">The sequence shown here is derived from an EMBL/GenBank/DDBJ whole genome shotgun (WGS) entry which is preliminary data.</text>
</comment>
<protein>
    <submittedName>
        <fullName evidence="3">Uncharacterized protein</fullName>
    </submittedName>
</protein>
<keyword evidence="2" id="KW-1133">Transmembrane helix</keyword>